<protein>
    <submittedName>
        <fullName evidence="2">Uncharacterized protein</fullName>
    </submittedName>
</protein>
<proteinExistence type="predicted"/>
<evidence type="ECO:0000256" key="1">
    <source>
        <dbReference type="SAM" id="MobiDB-lite"/>
    </source>
</evidence>
<dbReference type="Proteomes" id="UP001589789">
    <property type="component" value="Unassembled WGS sequence"/>
</dbReference>
<feature type="region of interest" description="Disordered" evidence="1">
    <location>
        <begin position="1"/>
        <end position="65"/>
    </location>
</feature>
<organism evidence="2 3">
    <name type="scientific">Muricoccus vinaceus</name>
    <dbReference type="NCBI Taxonomy" id="424704"/>
    <lineage>
        <taxon>Bacteria</taxon>
        <taxon>Pseudomonadati</taxon>
        <taxon>Pseudomonadota</taxon>
        <taxon>Alphaproteobacteria</taxon>
        <taxon>Acetobacterales</taxon>
        <taxon>Roseomonadaceae</taxon>
        <taxon>Muricoccus</taxon>
    </lineage>
</organism>
<evidence type="ECO:0000313" key="2">
    <source>
        <dbReference type="EMBL" id="MFC0385006.1"/>
    </source>
</evidence>
<feature type="compositionally biased region" description="Basic and acidic residues" evidence="1">
    <location>
        <begin position="1"/>
        <end position="19"/>
    </location>
</feature>
<dbReference type="EMBL" id="JBHLVZ010000002">
    <property type="protein sequence ID" value="MFC0385006.1"/>
    <property type="molecule type" value="Genomic_DNA"/>
</dbReference>
<evidence type="ECO:0000313" key="3">
    <source>
        <dbReference type="Proteomes" id="UP001589789"/>
    </source>
</evidence>
<reference evidence="2 3" key="1">
    <citation type="submission" date="2024-09" db="EMBL/GenBank/DDBJ databases">
        <authorList>
            <person name="Sun Q."/>
            <person name="Mori K."/>
        </authorList>
    </citation>
    <scope>NUCLEOTIDE SEQUENCE [LARGE SCALE GENOMIC DNA]</scope>
    <source>
        <strain evidence="2 3">CCM 7468</strain>
    </source>
</reference>
<accession>A0ABV6IN59</accession>
<gene>
    <name evidence="2" type="ORF">ACFFIC_05495</name>
</gene>
<feature type="compositionally biased region" description="Basic and acidic residues" evidence="1">
    <location>
        <begin position="48"/>
        <end position="65"/>
    </location>
</feature>
<sequence>MSDKPDPAPKPAEGDETHTEGGAPTDAAHEEDGDGTLSGSVPAGLSSRELRELAESGKTDDGGTG</sequence>
<dbReference type="RefSeq" id="WP_377049131.1">
    <property type="nucleotide sequence ID" value="NZ_JBHLVZ010000002.1"/>
</dbReference>
<keyword evidence="3" id="KW-1185">Reference proteome</keyword>
<comment type="caution">
    <text evidence="2">The sequence shown here is derived from an EMBL/GenBank/DDBJ whole genome shotgun (WGS) entry which is preliminary data.</text>
</comment>
<name>A0ABV6IN59_9PROT</name>